<gene>
    <name evidence="3" type="primary">ybgF</name>
    <name evidence="1" type="synonym">cpoB</name>
    <name evidence="3" type="ORF">ABK249_05440</name>
</gene>
<evidence type="ECO:0000256" key="1">
    <source>
        <dbReference type="HAMAP-Rule" id="MF_02066"/>
    </source>
</evidence>
<comment type="subcellular location">
    <subcellularLocation>
        <location evidence="1">Periplasm</location>
    </subcellularLocation>
</comment>
<dbReference type="InterPro" id="IPR019734">
    <property type="entry name" value="TPR_rpt"/>
</dbReference>
<comment type="function">
    <text evidence="1">Mediates coordination of peptidoglycan synthesis and outer membrane constriction during cell division.</text>
</comment>
<comment type="caution">
    <text evidence="3">The sequence shown here is derived from an EMBL/GenBank/DDBJ whole genome shotgun (WGS) entry which is preliminary data.</text>
</comment>
<dbReference type="SUPFAM" id="SSF48452">
    <property type="entry name" value="TPR-like"/>
    <property type="match status" value="1"/>
</dbReference>
<feature type="compositionally biased region" description="Polar residues" evidence="2">
    <location>
        <begin position="162"/>
        <end position="178"/>
    </location>
</feature>
<keyword evidence="1" id="KW-0574">Periplasm</keyword>
<feature type="compositionally biased region" description="Low complexity" evidence="2">
    <location>
        <begin position="120"/>
        <end position="131"/>
    </location>
</feature>
<organism evidence="3 4">
    <name type="scientific">Neorhizobium phenanthreniclasticum</name>
    <dbReference type="NCBI Taxonomy" id="3157917"/>
    <lineage>
        <taxon>Bacteria</taxon>
        <taxon>Pseudomonadati</taxon>
        <taxon>Pseudomonadota</taxon>
        <taxon>Alphaproteobacteria</taxon>
        <taxon>Hyphomicrobiales</taxon>
        <taxon>Rhizobiaceae</taxon>
        <taxon>Rhizobium/Agrobacterium group</taxon>
        <taxon>Neorhizobium</taxon>
    </lineage>
</organism>
<sequence length="344" mass="37170" precursor="true">MKKLVLAAMLGLMATSASAGAFSLPKLFRGDQAAAERSQAHQPPVVLAQSADAVRIQQLQEEVRQLNGRIEEMSYQLLQMQEQLRKTQEDNEFRFQDLEKNKRSEIDTTAGRPAVASNRAPAQTAPSAQPSDDVARIIESPSEGEIGQDQAADGRMAPPPTTLGSIELDQNGNPQAATRNDRVNNAAGLPGVDIGSQAPGKAAARAKTDPQQTAALGSESDAYQIAYNHILTGDYSLAEQEFSGYIQSYPRSTRLADANFWLGEAQYSQEKYNEAAKTFLNAHQSYGKSPKAPEMLLKLGMSLAALDNTETACATLREVAKRYPSASKAVLSKVGSEQKRLRCG</sequence>
<accession>A0ABV0LXN4</accession>
<dbReference type="InterPro" id="IPR034706">
    <property type="entry name" value="CpoB"/>
</dbReference>
<keyword evidence="1" id="KW-0132">Cell division</keyword>
<proteinExistence type="inferred from homology"/>
<dbReference type="HAMAP" id="MF_02066">
    <property type="entry name" value="CpoB"/>
    <property type="match status" value="1"/>
</dbReference>
<keyword evidence="1" id="KW-0175">Coiled coil</keyword>
<feature type="chain" id="PRO_5044937640" description="Cell division coordinator CpoB" evidence="1">
    <location>
        <begin position="20"/>
        <end position="344"/>
    </location>
</feature>
<keyword evidence="1" id="KW-0131">Cell cycle</keyword>
<name>A0ABV0LXN4_9HYPH</name>
<dbReference type="InterPro" id="IPR011990">
    <property type="entry name" value="TPR-like_helical_dom_sf"/>
</dbReference>
<feature type="coiled-coil region" evidence="1">
    <location>
        <begin position="56"/>
        <end position="90"/>
    </location>
</feature>
<dbReference type="InterPro" id="IPR014162">
    <property type="entry name" value="CpoB_C"/>
</dbReference>
<dbReference type="Proteomes" id="UP001496627">
    <property type="component" value="Unassembled WGS sequence"/>
</dbReference>
<keyword evidence="1" id="KW-0732">Signal</keyword>
<dbReference type="Pfam" id="PF13174">
    <property type="entry name" value="TPR_6"/>
    <property type="match status" value="2"/>
</dbReference>
<protein>
    <recommendedName>
        <fullName evidence="1">Cell division coordinator CpoB</fullName>
    </recommendedName>
</protein>
<dbReference type="Gene3D" id="1.25.40.10">
    <property type="entry name" value="Tetratricopeptide repeat domain"/>
    <property type="match status" value="1"/>
</dbReference>
<keyword evidence="4" id="KW-1185">Reference proteome</keyword>
<feature type="region of interest" description="Disordered" evidence="2">
    <location>
        <begin position="96"/>
        <end position="215"/>
    </location>
</feature>
<feature type="signal peptide" evidence="1">
    <location>
        <begin position="1"/>
        <end position="19"/>
    </location>
</feature>
<evidence type="ECO:0000313" key="3">
    <source>
        <dbReference type="EMBL" id="MEQ1404368.1"/>
    </source>
</evidence>
<dbReference type="RefSeq" id="WP_227703721.1">
    <property type="nucleotide sequence ID" value="NZ_JBEAAL010000002.1"/>
</dbReference>
<dbReference type="EMBL" id="JBEAAL010000002">
    <property type="protein sequence ID" value="MEQ1404368.1"/>
    <property type="molecule type" value="Genomic_DNA"/>
</dbReference>
<comment type="similarity">
    <text evidence="1">Belongs to the CpoB family.</text>
</comment>
<evidence type="ECO:0000256" key="2">
    <source>
        <dbReference type="SAM" id="MobiDB-lite"/>
    </source>
</evidence>
<evidence type="ECO:0000313" key="4">
    <source>
        <dbReference type="Proteomes" id="UP001496627"/>
    </source>
</evidence>
<dbReference type="Gene3D" id="1.20.5.110">
    <property type="match status" value="1"/>
</dbReference>
<feature type="compositionally biased region" description="Basic and acidic residues" evidence="2">
    <location>
        <begin position="96"/>
        <end position="106"/>
    </location>
</feature>
<dbReference type="NCBIfam" id="TIGR02795">
    <property type="entry name" value="tol_pal_ybgF"/>
    <property type="match status" value="1"/>
</dbReference>
<reference evidence="3 4" key="1">
    <citation type="submission" date="2024-05" db="EMBL/GenBank/DDBJ databases">
        <title>Neorhizobium sp. Rsf11, a plant growth promoting and heavy metal resistant PAH-degrader.</title>
        <authorList>
            <person name="Golubev S.N."/>
            <person name="Muratova A.Y."/>
            <person name="Markelova M.I."/>
        </authorList>
    </citation>
    <scope>NUCLEOTIDE SEQUENCE [LARGE SCALE GENOMIC DNA]</scope>
    <source>
        <strain evidence="3 4">Rsf11</strain>
    </source>
</reference>